<feature type="region of interest" description="Disordered" evidence="1">
    <location>
        <begin position="71"/>
        <end position="96"/>
    </location>
</feature>
<dbReference type="AlphaFoldDB" id="A0A084EFE9"/>
<proteinExistence type="predicted"/>
<gene>
    <name evidence="2" type="ORF">CP98_03916</name>
</gene>
<name>A0A084EFE9_SPHYA</name>
<comment type="caution">
    <text evidence="2">The sequence shown here is derived from an EMBL/GenBank/DDBJ whole genome shotgun (WGS) entry which is preliminary data.</text>
</comment>
<evidence type="ECO:0000256" key="1">
    <source>
        <dbReference type="SAM" id="MobiDB-lite"/>
    </source>
</evidence>
<dbReference type="Proteomes" id="UP000028534">
    <property type="component" value="Unassembled WGS sequence"/>
</dbReference>
<organism evidence="2 3">
    <name type="scientific">Sphingobium yanoikuyae</name>
    <name type="common">Sphingomonas yanoikuyae</name>
    <dbReference type="NCBI Taxonomy" id="13690"/>
    <lineage>
        <taxon>Bacteria</taxon>
        <taxon>Pseudomonadati</taxon>
        <taxon>Pseudomonadota</taxon>
        <taxon>Alphaproteobacteria</taxon>
        <taxon>Sphingomonadales</taxon>
        <taxon>Sphingomonadaceae</taxon>
        <taxon>Sphingobium</taxon>
    </lineage>
</organism>
<sequence>MPDDKKPQWFPADPNGVIDPNIDIGGLLSEEGRGLMQRFSDPGPGTISVSRVIVHENGNYSTAAGEMAPFPRYFRDSQKHPRGREAGDSLATRDRV</sequence>
<protein>
    <submittedName>
        <fullName evidence="2">Uncharacterized protein</fullName>
    </submittedName>
</protein>
<evidence type="ECO:0000313" key="3">
    <source>
        <dbReference type="Proteomes" id="UP000028534"/>
    </source>
</evidence>
<dbReference type="PATRIC" id="fig|13690.10.peg.4023"/>
<accession>A0A084EFE9</accession>
<dbReference type="EMBL" id="JGVR01000027">
    <property type="protein sequence ID" value="KEZ16691.1"/>
    <property type="molecule type" value="Genomic_DNA"/>
</dbReference>
<dbReference type="RefSeq" id="WP_037521722.1">
    <property type="nucleotide sequence ID" value="NZ_JGVR01000027.1"/>
</dbReference>
<evidence type="ECO:0000313" key="2">
    <source>
        <dbReference type="EMBL" id="KEZ16691.1"/>
    </source>
</evidence>
<feature type="compositionally biased region" description="Basic and acidic residues" evidence="1">
    <location>
        <begin position="73"/>
        <end position="96"/>
    </location>
</feature>
<reference evidence="2 3" key="1">
    <citation type="submission" date="2014-03" db="EMBL/GenBank/DDBJ databases">
        <title>Genome sequence of Sphingobium yanoikuyae B1.</title>
        <authorList>
            <person name="Gan H.M."/>
            <person name="Gan H.Y."/>
            <person name="Savka M.A."/>
        </authorList>
    </citation>
    <scope>NUCLEOTIDE SEQUENCE [LARGE SCALE GENOMIC DNA]</scope>
    <source>
        <strain evidence="2 3">B1</strain>
    </source>
</reference>